<protein>
    <submittedName>
        <fullName evidence="4">Alpha/beta-hydrolase</fullName>
    </submittedName>
</protein>
<dbReference type="InterPro" id="IPR000073">
    <property type="entry name" value="AB_hydrolase_1"/>
</dbReference>
<comment type="similarity">
    <text evidence="2">Belongs to the AB hydrolase superfamily. Epoxide hydrolase family.</text>
</comment>
<evidence type="ECO:0000256" key="2">
    <source>
        <dbReference type="ARBA" id="ARBA00038334"/>
    </source>
</evidence>
<dbReference type="Proteomes" id="UP000724874">
    <property type="component" value="Unassembled WGS sequence"/>
</dbReference>
<dbReference type="EMBL" id="JADNYJ010000147">
    <property type="protein sequence ID" value="KAF8879642.1"/>
    <property type="molecule type" value="Genomic_DNA"/>
</dbReference>
<proteinExistence type="inferred from homology"/>
<sequence length="392" mass="43380">MSNNAWPGLPSGITSRIIAVGDLDMHILEALPPTLTSSSKPPLLVLLHGFPELAYSWRKLMLPLSLNGYAVVAPDLRGFGLTKDRTRQSKGKIVFEEDLAPYRMLNIATDVVGLVYALGYTSVEAVIGHDFGSSIAAHCALIRPDLFGSVVLMSAPFTGPPQLNNFGGIDSKTFLRQLDEGLRTLNPPRKHYMVHLSTPSADEELRHPPQGLSTFLRTFYHVKSADWKANNAAGPLGSSFSPSVLAVMPYYYIMPRDQTMAECLASEAPSAEEVARNTWLTEEELRVYVSQYEEAGFQGGLNLYRCASESTRWSKDLNVFVGKQIEIPAMFIAGAQDWGVFQSPGAAELMRTKACSHMKEEDFILINGAGHWVQQEQPKEVVKYLLVFLKRL</sequence>
<gene>
    <name evidence="4" type="ORF">CPB84DRAFT_1687889</name>
</gene>
<feature type="domain" description="AB hydrolase-1" evidence="3">
    <location>
        <begin position="42"/>
        <end position="176"/>
    </location>
</feature>
<dbReference type="InterPro" id="IPR029058">
    <property type="entry name" value="AB_hydrolase_fold"/>
</dbReference>
<dbReference type="Gene3D" id="3.40.50.1820">
    <property type="entry name" value="alpha/beta hydrolase"/>
    <property type="match status" value="1"/>
</dbReference>
<evidence type="ECO:0000256" key="1">
    <source>
        <dbReference type="ARBA" id="ARBA00022801"/>
    </source>
</evidence>
<organism evidence="4 5">
    <name type="scientific">Gymnopilus junonius</name>
    <name type="common">Spectacular rustgill mushroom</name>
    <name type="synonym">Gymnopilus spectabilis subsp. junonius</name>
    <dbReference type="NCBI Taxonomy" id="109634"/>
    <lineage>
        <taxon>Eukaryota</taxon>
        <taxon>Fungi</taxon>
        <taxon>Dikarya</taxon>
        <taxon>Basidiomycota</taxon>
        <taxon>Agaricomycotina</taxon>
        <taxon>Agaricomycetes</taxon>
        <taxon>Agaricomycetidae</taxon>
        <taxon>Agaricales</taxon>
        <taxon>Agaricineae</taxon>
        <taxon>Hymenogastraceae</taxon>
        <taxon>Gymnopilus</taxon>
    </lineage>
</organism>
<keyword evidence="1" id="KW-0378">Hydrolase</keyword>
<keyword evidence="5" id="KW-1185">Reference proteome</keyword>
<dbReference type="Pfam" id="PF00561">
    <property type="entry name" value="Abhydrolase_1"/>
    <property type="match status" value="1"/>
</dbReference>
<dbReference type="AlphaFoldDB" id="A0A9P5NB53"/>
<dbReference type="GO" id="GO:0016787">
    <property type="term" value="F:hydrolase activity"/>
    <property type="evidence" value="ECO:0007669"/>
    <property type="project" value="UniProtKB-KW"/>
</dbReference>
<accession>A0A9P5NB53</accession>
<dbReference type="OrthoDB" id="6431331at2759"/>
<evidence type="ECO:0000259" key="3">
    <source>
        <dbReference type="Pfam" id="PF00561"/>
    </source>
</evidence>
<dbReference type="InterPro" id="IPR000639">
    <property type="entry name" value="Epox_hydrolase-like"/>
</dbReference>
<reference evidence="4" key="1">
    <citation type="submission" date="2020-11" db="EMBL/GenBank/DDBJ databases">
        <authorList>
            <consortium name="DOE Joint Genome Institute"/>
            <person name="Ahrendt S."/>
            <person name="Riley R."/>
            <person name="Andreopoulos W."/>
            <person name="LaButti K."/>
            <person name="Pangilinan J."/>
            <person name="Ruiz-duenas F.J."/>
            <person name="Barrasa J.M."/>
            <person name="Sanchez-Garcia M."/>
            <person name="Camarero S."/>
            <person name="Miyauchi S."/>
            <person name="Serrano A."/>
            <person name="Linde D."/>
            <person name="Babiker R."/>
            <person name="Drula E."/>
            <person name="Ayuso-Fernandez I."/>
            <person name="Pacheco R."/>
            <person name="Padilla G."/>
            <person name="Ferreira P."/>
            <person name="Barriuso J."/>
            <person name="Kellner H."/>
            <person name="Castanera R."/>
            <person name="Alfaro M."/>
            <person name="Ramirez L."/>
            <person name="Pisabarro A.G."/>
            <person name="Kuo A."/>
            <person name="Tritt A."/>
            <person name="Lipzen A."/>
            <person name="He G."/>
            <person name="Yan M."/>
            <person name="Ng V."/>
            <person name="Cullen D."/>
            <person name="Martin F."/>
            <person name="Rosso M.-N."/>
            <person name="Henrissat B."/>
            <person name="Hibbett D."/>
            <person name="Martinez A.T."/>
            <person name="Grigoriev I.V."/>
        </authorList>
    </citation>
    <scope>NUCLEOTIDE SEQUENCE</scope>
    <source>
        <strain evidence="4">AH 44721</strain>
    </source>
</reference>
<evidence type="ECO:0000313" key="5">
    <source>
        <dbReference type="Proteomes" id="UP000724874"/>
    </source>
</evidence>
<evidence type="ECO:0000313" key="4">
    <source>
        <dbReference type="EMBL" id="KAF8879642.1"/>
    </source>
</evidence>
<dbReference type="SUPFAM" id="SSF53474">
    <property type="entry name" value="alpha/beta-Hydrolases"/>
    <property type="match status" value="1"/>
</dbReference>
<name>A0A9P5NB53_GYMJU</name>
<dbReference type="PANTHER" id="PTHR43329">
    <property type="entry name" value="EPOXIDE HYDROLASE"/>
    <property type="match status" value="1"/>
</dbReference>
<dbReference type="PRINTS" id="PR00412">
    <property type="entry name" value="EPOXHYDRLASE"/>
</dbReference>
<comment type="caution">
    <text evidence="4">The sequence shown here is derived from an EMBL/GenBank/DDBJ whole genome shotgun (WGS) entry which is preliminary data.</text>
</comment>